<comment type="caution">
    <text evidence="2">The sequence shown here is derived from an EMBL/GenBank/DDBJ whole genome shotgun (WGS) entry which is preliminary data.</text>
</comment>
<dbReference type="AlphaFoldDB" id="A0A926DY11"/>
<keyword evidence="1" id="KW-0732">Signal</keyword>
<keyword evidence="3" id="KW-1185">Reference proteome</keyword>
<proteinExistence type="predicted"/>
<dbReference type="EMBL" id="JACRST010000017">
    <property type="protein sequence ID" value="MBC8547345.1"/>
    <property type="molecule type" value="Genomic_DNA"/>
</dbReference>
<protein>
    <submittedName>
        <fullName evidence="2">Uncharacterized protein</fullName>
    </submittedName>
</protein>
<dbReference type="PROSITE" id="PS51257">
    <property type="entry name" value="PROKAR_LIPOPROTEIN"/>
    <property type="match status" value="1"/>
</dbReference>
<name>A0A926DY11_9FIRM</name>
<dbReference type="Proteomes" id="UP000653127">
    <property type="component" value="Unassembled WGS sequence"/>
</dbReference>
<organism evidence="2 3">
    <name type="scientific">Ligaoa zhengdingensis</name>
    <dbReference type="NCBI Taxonomy" id="2763658"/>
    <lineage>
        <taxon>Bacteria</taxon>
        <taxon>Bacillati</taxon>
        <taxon>Bacillota</taxon>
        <taxon>Clostridia</taxon>
        <taxon>Eubacteriales</taxon>
        <taxon>Oscillospiraceae</taxon>
        <taxon>Ligaoa</taxon>
    </lineage>
</organism>
<dbReference type="RefSeq" id="WP_249283389.1">
    <property type="nucleotide sequence ID" value="NZ_JACRST010000017.1"/>
</dbReference>
<dbReference type="SUPFAM" id="SSF109998">
    <property type="entry name" value="Triger factor/SurA peptide-binding domain-like"/>
    <property type="match status" value="1"/>
</dbReference>
<evidence type="ECO:0000313" key="3">
    <source>
        <dbReference type="Proteomes" id="UP000653127"/>
    </source>
</evidence>
<feature type="signal peptide" evidence="1">
    <location>
        <begin position="1"/>
        <end position="23"/>
    </location>
</feature>
<evidence type="ECO:0000313" key="2">
    <source>
        <dbReference type="EMBL" id="MBC8547345.1"/>
    </source>
</evidence>
<reference evidence="2" key="1">
    <citation type="submission" date="2020-08" db="EMBL/GenBank/DDBJ databases">
        <title>Genome public.</title>
        <authorList>
            <person name="Liu C."/>
            <person name="Sun Q."/>
        </authorList>
    </citation>
    <scope>NUCLEOTIDE SEQUENCE</scope>
    <source>
        <strain evidence="2">NSJ-31</strain>
    </source>
</reference>
<evidence type="ECO:0000256" key="1">
    <source>
        <dbReference type="SAM" id="SignalP"/>
    </source>
</evidence>
<gene>
    <name evidence="2" type="ORF">H8711_10455</name>
</gene>
<sequence length="357" mass="39702">MNLKKTAAALLAAVMAVSFTACASKNISWIATNNGEQVPAGIYLDYMVNAYYEAASKTEKQGKDVLKEQIDGVSGSAWIQNKTDEDFKKYIAVTNKAAEEGMALTDEEIAQIDAQVYYQWQMMGGLFEQNGVSYESFLAVSHNDYLLNKAFENEYGTNGKNPVSDADLLKAFQENYFRVRTITMSLNNTDGTAKDEAAQQKVMDKANEILGKVNSDGSNYLDVILEYEKEQAASRGEDASTVHEHTETSHVSYMQKGNINYTQEMMDAIETMGNNEVKVLTSNSMVYVLQKLDISSTTAEDMSPYRTGVLQMLKGDEFDATIQSWADATTVDYNAEAKNFYKPEKLKLTVKRSSSES</sequence>
<dbReference type="InterPro" id="IPR027304">
    <property type="entry name" value="Trigger_fact/SurA_dom_sf"/>
</dbReference>
<feature type="chain" id="PRO_5037587267" evidence="1">
    <location>
        <begin position="24"/>
        <end position="357"/>
    </location>
</feature>
<accession>A0A926DY11</accession>